<feature type="compositionally biased region" description="Basic and acidic residues" evidence="1">
    <location>
        <begin position="25"/>
        <end position="42"/>
    </location>
</feature>
<proteinExistence type="predicted"/>
<evidence type="ECO:0000313" key="3">
    <source>
        <dbReference type="Proteomes" id="UP000653305"/>
    </source>
</evidence>
<dbReference type="AlphaFoldDB" id="A0A830C0T2"/>
<dbReference type="Proteomes" id="UP000653305">
    <property type="component" value="Unassembled WGS sequence"/>
</dbReference>
<comment type="caution">
    <text evidence="2">The sequence shown here is derived from an EMBL/GenBank/DDBJ whole genome shotgun (WGS) entry which is preliminary data.</text>
</comment>
<dbReference type="EMBL" id="BMAC01000307">
    <property type="protein sequence ID" value="GFP93270.1"/>
    <property type="molecule type" value="Genomic_DNA"/>
</dbReference>
<gene>
    <name evidence="2" type="ORF">PHJA_001471400</name>
</gene>
<keyword evidence="3" id="KW-1185">Reference proteome</keyword>
<dbReference type="PANTHER" id="PTHR34130:SF14">
    <property type="match status" value="1"/>
</dbReference>
<sequence>MDDISRTKPPKEDDALSLSSSTEAADDKKHSSHKAQDKRRSSSEPSDFFEFFTSGLTADTMSHAEDIIFRGKLVPFRNHHHHFLKSLSADDATRRSNSLTSRSYPEGRALRRRDWMRPDAARNIRRSFSKRSKPKWFVLMFGPLKLQPEMDLREMKIRRGRRSPGSMFPPMEAAGGDIPVGRSGRRSFWGFDLLRVLSCKSVAVKSRAHVTVT</sequence>
<evidence type="ECO:0000256" key="1">
    <source>
        <dbReference type="SAM" id="MobiDB-lite"/>
    </source>
</evidence>
<protein>
    <submittedName>
        <fullName evidence="2">Uncharacterized protein</fullName>
    </submittedName>
</protein>
<organism evidence="2 3">
    <name type="scientific">Phtheirospermum japonicum</name>
    <dbReference type="NCBI Taxonomy" id="374723"/>
    <lineage>
        <taxon>Eukaryota</taxon>
        <taxon>Viridiplantae</taxon>
        <taxon>Streptophyta</taxon>
        <taxon>Embryophyta</taxon>
        <taxon>Tracheophyta</taxon>
        <taxon>Spermatophyta</taxon>
        <taxon>Magnoliopsida</taxon>
        <taxon>eudicotyledons</taxon>
        <taxon>Gunneridae</taxon>
        <taxon>Pentapetalae</taxon>
        <taxon>asterids</taxon>
        <taxon>lamiids</taxon>
        <taxon>Lamiales</taxon>
        <taxon>Orobanchaceae</taxon>
        <taxon>Orobanchaceae incertae sedis</taxon>
        <taxon>Phtheirospermum</taxon>
    </lineage>
</organism>
<accession>A0A830C0T2</accession>
<evidence type="ECO:0000313" key="2">
    <source>
        <dbReference type="EMBL" id="GFP93270.1"/>
    </source>
</evidence>
<dbReference type="OrthoDB" id="752671at2759"/>
<feature type="region of interest" description="Disordered" evidence="1">
    <location>
        <begin position="1"/>
        <end position="45"/>
    </location>
</feature>
<dbReference type="PANTHER" id="PTHR34130">
    <property type="entry name" value="OS08G0243800 PROTEIN"/>
    <property type="match status" value="1"/>
</dbReference>
<feature type="compositionally biased region" description="Basic and acidic residues" evidence="1">
    <location>
        <begin position="1"/>
        <end position="14"/>
    </location>
</feature>
<name>A0A830C0T2_9LAMI</name>
<reference evidence="2" key="1">
    <citation type="submission" date="2020-07" db="EMBL/GenBank/DDBJ databases">
        <title>Ethylene signaling mediates host invasion by parasitic plants.</title>
        <authorList>
            <person name="Yoshida S."/>
        </authorList>
    </citation>
    <scope>NUCLEOTIDE SEQUENCE</scope>
    <source>
        <strain evidence="2">Okayama</strain>
    </source>
</reference>